<evidence type="ECO:0000313" key="9">
    <source>
        <dbReference type="Proteomes" id="UP001150941"/>
    </source>
</evidence>
<dbReference type="InterPro" id="IPR038765">
    <property type="entry name" value="Papain-like_cys_pep_sf"/>
</dbReference>
<feature type="compositionally biased region" description="Polar residues" evidence="6">
    <location>
        <begin position="472"/>
        <end position="482"/>
    </location>
</feature>
<dbReference type="OrthoDB" id="442460at2759"/>
<evidence type="ECO:0000256" key="4">
    <source>
        <dbReference type="ARBA" id="ARBA00022786"/>
    </source>
</evidence>
<dbReference type="InterPro" id="IPR051947">
    <property type="entry name" value="Sentrin-specific_protease"/>
</dbReference>
<dbReference type="EMBL" id="JAPQKS010000006">
    <property type="protein sequence ID" value="KAJ5223699.1"/>
    <property type="molecule type" value="Genomic_DNA"/>
</dbReference>
<accession>A0A9W9TIG0</accession>
<name>A0A9W9TIG0_9EURO</name>
<gene>
    <name evidence="8" type="ORF">N7468_008241</name>
</gene>
<protein>
    <recommendedName>
        <fullName evidence="7">Ubiquitin-like protease family profile domain-containing protein</fullName>
    </recommendedName>
</protein>
<dbReference type="GO" id="GO:0070139">
    <property type="term" value="F:SUMO-specific endopeptidase activity"/>
    <property type="evidence" value="ECO:0007669"/>
    <property type="project" value="TreeGrafter"/>
</dbReference>
<evidence type="ECO:0000313" key="8">
    <source>
        <dbReference type="EMBL" id="KAJ5223699.1"/>
    </source>
</evidence>
<keyword evidence="3" id="KW-0645">Protease</keyword>
<proteinExistence type="inferred from homology"/>
<dbReference type="GO" id="GO:0005737">
    <property type="term" value="C:cytoplasm"/>
    <property type="evidence" value="ECO:0007669"/>
    <property type="project" value="TreeGrafter"/>
</dbReference>
<reference evidence="8" key="2">
    <citation type="journal article" date="2023" name="IMA Fungus">
        <title>Comparative genomic study of the Penicillium genus elucidates a diverse pangenome and 15 lateral gene transfer events.</title>
        <authorList>
            <person name="Petersen C."/>
            <person name="Sorensen T."/>
            <person name="Nielsen M.R."/>
            <person name="Sondergaard T.E."/>
            <person name="Sorensen J.L."/>
            <person name="Fitzpatrick D.A."/>
            <person name="Frisvad J.C."/>
            <person name="Nielsen K.L."/>
        </authorList>
    </citation>
    <scope>NUCLEOTIDE SEQUENCE</scope>
    <source>
        <strain evidence="8">IBT 19713</strain>
    </source>
</reference>
<comment type="caution">
    <text evidence="8">The sequence shown here is derived from an EMBL/GenBank/DDBJ whole genome shotgun (WGS) entry which is preliminary data.</text>
</comment>
<evidence type="ECO:0000256" key="3">
    <source>
        <dbReference type="ARBA" id="ARBA00022670"/>
    </source>
</evidence>
<keyword evidence="9" id="KW-1185">Reference proteome</keyword>
<dbReference type="AlphaFoldDB" id="A0A9W9TIG0"/>
<dbReference type="PANTHER" id="PTHR46896">
    <property type="entry name" value="SENTRIN-SPECIFIC PROTEASE"/>
    <property type="match status" value="1"/>
</dbReference>
<organism evidence="8 9">
    <name type="scientific">Penicillium chermesinum</name>
    <dbReference type="NCBI Taxonomy" id="63820"/>
    <lineage>
        <taxon>Eukaryota</taxon>
        <taxon>Fungi</taxon>
        <taxon>Dikarya</taxon>
        <taxon>Ascomycota</taxon>
        <taxon>Pezizomycotina</taxon>
        <taxon>Eurotiomycetes</taxon>
        <taxon>Eurotiomycetidae</taxon>
        <taxon>Eurotiales</taxon>
        <taxon>Aspergillaceae</taxon>
        <taxon>Penicillium</taxon>
    </lineage>
</organism>
<dbReference type="Proteomes" id="UP001150941">
    <property type="component" value="Unassembled WGS sequence"/>
</dbReference>
<feature type="compositionally biased region" description="Basic residues" evidence="6">
    <location>
        <begin position="311"/>
        <end position="320"/>
    </location>
</feature>
<evidence type="ECO:0000256" key="2">
    <source>
        <dbReference type="ARBA" id="ARBA00022553"/>
    </source>
</evidence>
<evidence type="ECO:0000259" key="7">
    <source>
        <dbReference type="PROSITE" id="PS50600"/>
    </source>
</evidence>
<dbReference type="InterPro" id="IPR003653">
    <property type="entry name" value="Peptidase_C48_C"/>
</dbReference>
<dbReference type="Pfam" id="PF02902">
    <property type="entry name" value="Peptidase_C48"/>
    <property type="match status" value="1"/>
</dbReference>
<feature type="compositionally biased region" description="Polar residues" evidence="6">
    <location>
        <begin position="880"/>
        <end position="893"/>
    </location>
</feature>
<feature type="compositionally biased region" description="Polar residues" evidence="6">
    <location>
        <begin position="506"/>
        <end position="517"/>
    </location>
</feature>
<dbReference type="Gene3D" id="3.40.395.10">
    <property type="entry name" value="Adenoviral Proteinase, Chain A"/>
    <property type="match status" value="1"/>
</dbReference>
<feature type="compositionally biased region" description="Polar residues" evidence="6">
    <location>
        <begin position="202"/>
        <end position="211"/>
    </location>
</feature>
<keyword evidence="2" id="KW-0597">Phosphoprotein</keyword>
<dbReference type="GeneID" id="83204840"/>
<keyword evidence="4" id="KW-0833">Ubl conjugation pathway</keyword>
<feature type="region of interest" description="Disordered" evidence="6">
    <location>
        <begin position="235"/>
        <end position="322"/>
    </location>
</feature>
<comment type="similarity">
    <text evidence="1">Belongs to the peptidase C48 family.</text>
</comment>
<dbReference type="GO" id="GO:0005634">
    <property type="term" value="C:nucleus"/>
    <property type="evidence" value="ECO:0007669"/>
    <property type="project" value="TreeGrafter"/>
</dbReference>
<dbReference type="PROSITE" id="PS50600">
    <property type="entry name" value="ULP_PROTEASE"/>
    <property type="match status" value="1"/>
</dbReference>
<sequence>MSGRTRKRSDVEDEARLFGGTYNDPNMTQIRPGQYKPKKKNPVVSLSSLWVRPTLIIECSRQSVLSNLSIELLLAVKVVLYMHKAQQGNHRIVQIIPISPALKNRVVQTNALAKMTEVAACMVDWIAPLNSRPPQTLLARRYPASTPRSQNHVWAHDEFREVEGLVSLGNRPGQHQRRRSATSEDERFMARATRQRQRQLRETNPVSSQNHQALYVEIPNVDTKVSTIAANIPKSSRFPVDDKNTSRDGRGRESPDELQGAVTTDPLPKTLPRKIKPTRTQEVQEVPRSPSRKRSPSDIQQTDFAGSPRQGPKKAKLDHKRSKDSSLEVALFRFGPVERTDANSHIGLEMDDKALELKDAGHGEEPVKILVRHVDKVIQGRQCLKLRMMLKRHDSSIANRVDIEFKTVKSRDRVVQICQKAGVKIATKDASDMQRLFLVNKKIISQLPSPVKRKLPEPEETPPVPAVRRKIASSTPESNSEPAQKRSQTEENTGGRRGSLEGVAQSVPTTHTNTEASPSGEFPVEPQQAQVNNPGPERRSTRRNTHQPPSPETHTPASEVDVDDRDRLREDEFLNDNLIAFYMRFLQDHLERTNPEVAKKVYFFNTYFFEALTKSPKNERGINYNAVAKWTRGVDLFSYDYVVVPINQNAHWYIAIICNLPSLVLDSGDGEEGERGEVAESPVTETVPHTNLAESFKSGPQPAGTPIRYGKKKARGIRYDPKQPIIVTFDSLDLGRSPTVKILRDYICEEAAAKRKSKVNDKDIKGMRAQNIPLQPNWSDCGLYLLAYVEKFTQDPEAFILKVLQKDMALEEDWPPLGSGMLRRRLRDFLDALYREQQARERGEDIKHALADRTPVSFLLGSLPPSKQDGEAPDCPSDGNPVSSPGTGATTNEAVEVPDSQERAKPVSFARQSSSPDRRRTRAEKRRARPATSPADVEVVEVEDSQPGQATAVDVQVRATPPPFWPPG</sequence>
<dbReference type="PANTHER" id="PTHR46896:SF3">
    <property type="entry name" value="FI06413P-RELATED"/>
    <property type="match status" value="1"/>
</dbReference>
<feature type="region of interest" description="Disordered" evidence="6">
    <location>
        <begin position="450"/>
        <end position="565"/>
    </location>
</feature>
<feature type="region of interest" description="Disordered" evidence="6">
    <location>
        <begin position="167"/>
        <end position="211"/>
    </location>
</feature>
<dbReference type="SUPFAM" id="SSF54001">
    <property type="entry name" value="Cysteine proteinases"/>
    <property type="match status" value="1"/>
</dbReference>
<dbReference type="GO" id="GO:0016926">
    <property type="term" value="P:protein desumoylation"/>
    <property type="evidence" value="ECO:0007669"/>
    <property type="project" value="TreeGrafter"/>
</dbReference>
<keyword evidence="5" id="KW-0378">Hydrolase</keyword>
<feature type="domain" description="Ubiquitin-like protease family profile" evidence="7">
    <location>
        <begin position="558"/>
        <end position="792"/>
    </location>
</feature>
<evidence type="ECO:0000256" key="1">
    <source>
        <dbReference type="ARBA" id="ARBA00005234"/>
    </source>
</evidence>
<feature type="region of interest" description="Disordered" evidence="6">
    <location>
        <begin position="858"/>
        <end position="968"/>
    </location>
</feature>
<feature type="compositionally biased region" description="Basic residues" evidence="6">
    <location>
        <begin position="919"/>
        <end position="929"/>
    </location>
</feature>
<evidence type="ECO:0000256" key="5">
    <source>
        <dbReference type="ARBA" id="ARBA00022801"/>
    </source>
</evidence>
<dbReference type="RefSeq" id="XP_058327882.1">
    <property type="nucleotide sequence ID" value="XM_058477537.1"/>
</dbReference>
<evidence type="ECO:0000256" key="6">
    <source>
        <dbReference type="SAM" id="MobiDB-lite"/>
    </source>
</evidence>
<reference evidence="8" key="1">
    <citation type="submission" date="2022-11" db="EMBL/GenBank/DDBJ databases">
        <authorList>
            <person name="Petersen C."/>
        </authorList>
    </citation>
    <scope>NUCLEOTIDE SEQUENCE</scope>
    <source>
        <strain evidence="8">IBT 19713</strain>
    </source>
</reference>
<feature type="compositionally biased region" description="Basic and acidic residues" evidence="6">
    <location>
        <begin position="239"/>
        <end position="255"/>
    </location>
</feature>
<dbReference type="GO" id="GO:0006508">
    <property type="term" value="P:proteolysis"/>
    <property type="evidence" value="ECO:0007669"/>
    <property type="project" value="UniProtKB-KW"/>
</dbReference>